<comment type="caution">
    <text evidence="1">The sequence shown here is derived from an EMBL/GenBank/DDBJ whole genome shotgun (WGS) entry which is preliminary data.</text>
</comment>
<accession>A0ABT1IZH6</accession>
<dbReference type="EMBL" id="JAMZDX010000003">
    <property type="protein sequence ID" value="MCP2310560.1"/>
    <property type="molecule type" value="Genomic_DNA"/>
</dbReference>
<gene>
    <name evidence="1" type="ORF">FHR36_003693</name>
</gene>
<dbReference type="Proteomes" id="UP001206483">
    <property type="component" value="Unassembled WGS sequence"/>
</dbReference>
<organism evidence="1 2">
    <name type="scientific">Kitasatospora paracochleata</name>
    <dbReference type="NCBI Taxonomy" id="58354"/>
    <lineage>
        <taxon>Bacteria</taxon>
        <taxon>Bacillati</taxon>
        <taxon>Actinomycetota</taxon>
        <taxon>Actinomycetes</taxon>
        <taxon>Kitasatosporales</taxon>
        <taxon>Streptomycetaceae</taxon>
        <taxon>Kitasatospora</taxon>
    </lineage>
</organism>
<name>A0ABT1IZH6_9ACTN</name>
<dbReference type="RefSeq" id="WP_253798610.1">
    <property type="nucleotide sequence ID" value="NZ_BAAAUB010000078.1"/>
</dbReference>
<protein>
    <submittedName>
        <fullName evidence="1">Uncharacterized protein</fullName>
    </submittedName>
</protein>
<evidence type="ECO:0000313" key="1">
    <source>
        <dbReference type="EMBL" id="MCP2310560.1"/>
    </source>
</evidence>
<keyword evidence="2" id="KW-1185">Reference proteome</keyword>
<evidence type="ECO:0000313" key="2">
    <source>
        <dbReference type="Proteomes" id="UP001206483"/>
    </source>
</evidence>
<proteinExistence type="predicted"/>
<reference evidence="1 2" key="1">
    <citation type="submission" date="2022-06" db="EMBL/GenBank/DDBJ databases">
        <title>Sequencing the genomes of 1000 actinobacteria strains.</title>
        <authorList>
            <person name="Klenk H.-P."/>
        </authorList>
    </citation>
    <scope>NUCLEOTIDE SEQUENCE [LARGE SCALE GENOMIC DNA]</scope>
    <source>
        <strain evidence="1 2">DSM 41656</strain>
    </source>
</reference>
<sequence>MAEPSTCAECATQPAVLEDLDTMPPAPWCLGCALVLVKLGDPVLNYRALGDIAEYTAAIARGTTATLRFG</sequence>